<feature type="domain" description="Metalloenzyme" evidence="1">
    <location>
        <begin position="1"/>
        <end position="403"/>
    </location>
</feature>
<dbReference type="EMBL" id="CAJJDM010000030">
    <property type="protein sequence ID" value="CAD8061337.1"/>
    <property type="molecule type" value="Genomic_DNA"/>
</dbReference>
<evidence type="ECO:0000313" key="2">
    <source>
        <dbReference type="EMBL" id="CAD8061337.1"/>
    </source>
</evidence>
<name>A0A8S1L198_PARPR</name>
<protein>
    <recommendedName>
        <fullName evidence="1">Metalloenzyme domain-containing protein</fullName>
    </recommendedName>
</protein>
<sequence length="409" mass="45642">MKILFVIIDGVADVGIPETQFKTPLQLAEIPTMNQIASTGLAGLMDPVEPGLSCGSDTAHMSIFGYDPFTFYRGRGAFETMGSGIDMQVGDIAFKCNFAYMENGIVKLRRVDREFPEWGLPLIDALNTQLKTPIQIQANHATEHRIGLKVVSNDYSGELTDEIIGTDPLKDNLPLRQAKPKVQSEKAIRTAKIINELSDSIHQMLTEHPINIQRQQQGLPSANIVLLRGCGQRIKVQDFQEKYGWKGAVIAPTAIIQGLGKTIGLEWHHVEGATGDYNSNFINKAKKAIELLENNYDFVFLHIKAVDDAGHDKNKDLKIKYIQKVDEMLKYFVNNIKLQDAVIAVTGDHTTPYAYGDHTFQSVPFIISKLSLLNEKKNDIQFNEISCLKGCLGRFCGKQVMQIIKQYSS</sequence>
<dbReference type="GO" id="GO:0004619">
    <property type="term" value="F:phosphoglycerate mutase activity"/>
    <property type="evidence" value="ECO:0007669"/>
    <property type="project" value="InterPro"/>
</dbReference>
<dbReference type="OMA" id="IAFRCNF"/>
<organism evidence="2 3">
    <name type="scientific">Paramecium primaurelia</name>
    <dbReference type="NCBI Taxonomy" id="5886"/>
    <lineage>
        <taxon>Eukaryota</taxon>
        <taxon>Sar</taxon>
        <taxon>Alveolata</taxon>
        <taxon>Ciliophora</taxon>
        <taxon>Intramacronucleata</taxon>
        <taxon>Oligohymenophorea</taxon>
        <taxon>Peniculida</taxon>
        <taxon>Parameciidae</taxon>
        <taxon>Paramecium</taxon>
    </lineage>
</organism>
<proteinExistence type="predicted"/>
<dbReference type="InterPro" id="IPR006124">
    <property type="entry name" value="Metalloenzyme"/>
</dbReference>
<dbReference type="AlphaFoldDB" id="A0A8S1L198"/>
<gene>
    <name evidence="2" type="ORF">PPRIM_AZ9-3.1.T0310258</name>
</gene>
<evidence type="ECO:0000313" key="3">
    <source>
        <dbReference type="Proteomes" id="UP000688137"/>
    </source>
</evidence>
<dbReference type="Pfam" id="PF01676">
    <property type="entry name" value="Metalloenzyme"/>
    <property type="match status" value="1"/>
</dbReference>
<dbReference type="Proteomes" id="UP000688137">
    <property type="component" value="Unassembled WGS sequence"/>
</dbReference>
<dbReference type="PANTHER" id="PTHR31209:SF0">
    <property type="entry name" value="METALLOENZYME DOMAIN-CONTAINING PROTEIN"/>
    <property type="match status" value="1"/>
</dbReference>
<dbReference type="CDD" id="cd16011">
    <property type="entry name" value="iPGM_like"/>
    <property type="match status" value="1"/>
</dbReference>
<keyword evidence="3" id="KW-1185">Reference proteome</keyword>
<dbReference type="InterPro" id="IPR004456">
    <property type="entry name" value="Pglycerate_mutase_ApgM"/>
</dbReference>
<reference evidence="2" key="1">
    <citation type="submission" date="2021-01" db="EMBL/GenBank/DDBJ databases">
        <authorList>
            <consortium name="Genoscope - CEA"/>
            <person name="William W."/>
        </authorList>
    </citation>
    <scope>NUCLEOTIDE SEQUENCE</scope>
</reference>
<dbReference type="GO" id="GO:0046872">
    <property type="term" value="F:metal ion binding"/>
    <property type="evidence" value="ECO:0007669"/>
    <property type="project" value="InterPro"/>
</dbReference>
<dbReference type="PANTHER" id="PTHR31209">
    <property type="entry name" value="COFACTOR-INDEPENDENT PHOSPHOGLYCERATE MUTASE"/>
    <property type="match status" value="1"/>
</dbReference>
<dbReference type="Pfam" id="PF10143">
    <property type="entry name" value="PhosphMutase"/>
    <property type="match status" value="1"/>
</dbReference>
<accession>A0A8S1L198</accession>
<dbReference type="PIRSF" id="PIRSF006392">
    <property type="entry name" value="IPGAM_arch"/>
    <property type="match status" value="1"/>
</dbReference>
<dbReference type="NCBIfam" id="TIGR00306">
    <property type="entry name" value="apgM"/>
    <property type="match status" value="1"/>
</dbReference>
<comment type="caution">
    <text evidence="2">The sequence shown here is derived from an EMBL/GenBank/DDBJ whole genome shotgun (WGS) entry which is preliminary data.</text>
</comment>
<evidence type="ECO:0000259" key="1">
    <source>
        <dbReference type="Pfam" id="PF01676"/>
    </source>
</evidence>